<dbReference type="Proteomes" id="UP000092668">
    <property type="component" value="Unassembled WGS sequence"/>
</dbReference>
<gene>
    <name evidence="1" type="ORF">ACT18_17685</name>
</gene>
<sequence length="81" mass="9960">MSCDYLSDALQIRSKVLEIRSVRVFTAQLFGQKFLSYFWKYLRFPNDARRYLFIVKYIWSEDMTRQKIFYAGFNRSFFDLL</sequence>
<proteinExistence type="predicted"/>
<keyword evidence="2" id="KW-1185">Reference proteome</keyword>
<evidence type="ECO:0000313" key="2">
    <source>
        <dbReference type="Proteomes" id="UP000092668"/>
    </source>
</evidence>
<dbReference type="AlphaFoldDB" id="A0A1B8SCN5"/>
<name>A0A1B8SCN5_9MYCO</name>
<reference evidence="1 2" key="1">
    <citation type="submission" date="2015-06" db="EMBL/GenBank/DDBJ databases">
        <title>Genome sequence of Mycobacterium kumamotonense strain Roo.</title>
        <authorList>
            <person name="Greninger A.L."/>
            <person name="Cunningham G."/>
            <person name="Miller S."/>
        </authorList>
    </citation>
    <scope>NUCLEOTIDE SEQUENCE [LARGE SCALE GENOMIC DNA]</scope>
    <source>
        <strain evidence="1 2">Roo</strain>
    </source>
</reference>
<dbReference type="EMBL" id="LFOE01000031">
    <property type="protein sequence ID" value="OBY30477.1"/>
    <property type="molecule type" value="Genomic_DNA"/>
</dbReference>
<evidence type="ECO:0000313" key="1">
    <source>
        <dbReference type="EMBL" id="OBY30477.1"/>
    </source>
</evidence>
<organism evidence="1 2">
    <name type="scientific">Mycolicibacter kumamotonensis</name>
    <dbReference type="NCBI Taxonomy" id="354243"/>
    <lineage>
        <taxon>Bacteria</taxon>
        <taxon>Bacillati</taxon>
        <taxon>Actinomycetota</taxon>
        <taxon>Actinomycetes</taxon>
        <taxon>Mycobacteriales</taxon>
        <taxon>Mycobacteriaceae</taxon>
        <taxon>Mycolicibacter</taxon>
    </lineage>
</organism>
<accession>A0A1B8SCN5</accession>
<comment type="caution">
    <text evidence="1">The sequence shown here is derived from an EMBL/GenBank/DDBJ whole genome shotgun (WGS) entry which is preliminary data.</text>
</comment>
<protein>
    <submittedName>
        <fullName evidence="1">Uncharacterized protein</fullName>
    </submittedName>
</protein>